<feature type="domain" description="DUF7869" evidence="1">
    <location>
        <begin position="351"/>
        <end position="474"/>
    </location>
</feature>
<organism evidence="2 3">
    <name type="scientific">Aphis craccivora</name>
    <name type="common">Cowpea aphid</name>
    <dbReference type="NCBI Taxonomy" id="307492"/>
    <lineage>
        <taxon>Eukaryota</taxon>
        <taxon>Metazoa</taxon>
        <taxon>Ecdysozoa</taxon>
        <taxon>Arthropoda</taxon>
        <taxon>Hexapoda</taxon>
        <taxon>Insecta</taxon>
        <taxon>Pterygota</taxon>
        <taxon>Neoptera</taxon>
        <taxon>Paraneoptera</taxon>
        <taxon>Hemiptera</taxon>
        <taxon>Sternorrhyncha</taxon>
        <taxon>Aphidomorpha</taxon>
        <taxon>Aphidoidea</taxon>
        <taxon>Aphididae</taxon>
        <taxon>Aphidini</taxon>
        <taxon>Aphis</taxon>
        <taxon>Aphis</taxon>
    </lineage>
</organism>
<accession>A0A6G0ZHZ0</accession>
<evidence type="ECO:0000313" key="2">
    <source>
        <dbReference type="EMBL" id="KAF0770508.1"/>
    </source>
</evidence>
<name>A0A6G0ZHZ0_APHCR</name>
<dbReference type="InterPro" id="IPR057191">
    <property type="entry name" value="DUF7869"/>
</dbReference>
<keyword evidence="3" id="KW-1185">Reference proteome</keyword>
<reference evidence="2 3" key="1">
    <citation type="submission" date="2019-08" db="EMBL/GenBank/DDBJ databases">
        <title>Whole genome of Aphis craccivora.</title>
        <authorList>
            <person name="Voronova N.V."/>
            <person name="Shulinski R.S."/>
            <person name="Bandarenka Y.V."/>
            <person name="Zhorov D.G."/>
            <person name="Warner D."/>
        </authorList>
    </citation>
    <scope>NUCLEOTIDE SEQUENCE [LARGE SCALE GENOMIC DNA]</scope>
    <source>
        <strain evidence="2">180601</strain>
        <tissue evidence="2">Whole Body</tissue>
    </source>
</reference>
<dbReference type="PANTHER" id="PTHR10773">
    <property type="entry name" value="DNA-DIRECTED RNA POLYMERASES I, II, AND III SUBUNIT RPABC2"/>
    <property type="match status" value="1"/>
</dbReference>
<comment type="caution">
    <text evidence="2">The sequence shown here is derived from an EMBL/GenBank/DDBJ whole genome shotgun (WGS) entry which is preliminary data.</text>
</comment>
<dbReference type="Proteomes" id="UP000478052">
    <property type="component" value="Unassembled WGS sequence"/>
</dbReference>
<evidence type="ECO:0000313" key="3">
    <source>
        <dbReference type="Proteomes" id="UP000478052"/>
    </source>
</evidence>
<dbReference type="PANTHER" id="PTHR10773:SF19">
    <property type="match status" value="1"/>
</dbReference>
<evidence type="ECO:0000259" key="1">
    <source>
        <dbReference type="Pfam" id="PF25273"/>
    </source>
</evidence>
<gene>
    <name evidence="2" type="ORF">FWK35_00000727</name>
</gene>
<dbReference type="EMBL" id="VUJU01000422">
    <property type="protein sequence ID" value="KAF0770508.1"/>
    <property type="molecule type" value="Genomic_DNA"/>
</dbReference>
<protein>
    <recommendedName>
        <fullName evidence="1">DUF7869 domain-containing protein</fullName>
    </recommendedName>
</protein>
<proteinExistence type="predicted"/>
<sequence>MTSLNNLSTSDVNRLTNGRKRKINMTDWKNVKNKTLRNSGKEYISQSNKLVPAKTPPTVDQVCDQNSCPWQGCATMTLARKLVLFDEFYKLTYDEQSAFLYKCIKVNAPMRRRPGKTDATSRRFCSFKYYIDDLQVCKNTLLNTFCITRRRVMTLQDKIKLGIMTPRDNRGKHLNRPHAIDAPVRDLIRQHINSLPRQPSHYSRIVTDNLQCLSSDLNLCKLYRSFKNKYPDLNVSKRIYRNIFRSDFKLRFGYPRSDTCKQCDFFYNKLVAADTEEDRKKIEIDSKLHHSKAEQSYDALKKDTDIGKLNNSIIVLCVDLQQVLFCPTLTHSNMFYQRQLSNYNLAIHNVGNNEVSMHLWYECIAKRGSLEIASCILNYIENNYDILSHGEERKLIIWSDRCVGQNNNWRTLNMYSYLIFCKYFTEINQKFLSTGHSFLPCDRDFALIEKQKKTTKVLVPSQWKYVIANARLEKPFRIIEMSQNDFKDFSAIEQDITKKNLKITQAMWLKLTADAPKYVNIRESHNTLRPWTLHQIRQNNFKDNTLSIKDLPPAYESPVALTKEKKKDLLDMCKYIPQQYSDFYKSLPG</sequence>
<dbReference type="AlphaFoldDB" id="A0A6G0ZHZ0"/>
<dbReference type="Pfam" id="PF25273">
    <property type="entry name" value="DUF7869"/>
    <property type="match status" value="1"/>
</dbReference>
<dbReference type="OrthoDB" id="6594813at2759"/>